<comment type="subunit">
    <text evidence="9">Dimer of a heavy and a light chain linked by disulfide bonds.</text>
</comment>
<dbReference type="InterPro" id="IPR038765">
    <property type="entry name" value="Papain-like_cys_pep_sf"/>
</dbReference>
<accession>B3LX86</accession>
<evidence type="ECO:0000256" key="6">
    <source>
        <dbReference type="ARBA" id="ARBA00023157"/>
    </source>
</evidence>
<evidence type="ECO:0000313" key="14">
    <source>
        <dbReference type="Proteomes" id="UP000007801"/>
    </source>
</evidence>
<dbReference type="Pfam" id="PF00112">
    <property type="entry name" value="Peptidase_C1"/>
    <property type="match status" value="1"/>
</dbReference>
<keyword evidence="3 13" id="KW-0378">Hydrolase</keyword>
<dbReference type="OMA" id="HNGEYSE"/>
<organism evidence="13 14">
    <name type="scientific">Drosophila ananassae</name>
    <name type="common">Fruit fly</name>
    <dbReference type="NCBI Taxonomy" id="7217"/>
    <lineage>
        <taxon>Eukaryota</taxon>
        <taxon>Metazoa</taxon>
        <taxon>Ecdysozoa</taxon>
        <taxon>Arthropoda</taxon>
        <taxon>Hexapoda</taxon>
        <taxon>Insecta</taxon>
        <taxon>Pterygota</taxon>
        <taxon>Neoptera</taxon>
        <taxon>Endopterygota</taxon>
        <taxon>Diptera</taxon>
        <taxon>Brachycera</taxon>
        <taxon>Muscomorpha</taxon>
        <taxon>Ephydroidea</taxon>
        <taxon>Drosophilidae</taxon>
        <taxon>Drosophila</taxon>
        <taxon>Sophophora</taxon>
    </lineage>
</organism>
<evidence type="ECO:0000256" key="7">
    <source>
        <dbReference type="ARBA" id="ARBA00036319"/>
    </source>
</evidence>
<dbReference type="AlphaFoldDB" id="B3LX86"/>
<evidence type="ECO:0000256" key="2">
    <source>
        <dbReference type="ARBA" id="ARBA00022670"/>
    </source>
</evidence>
<keyword evidence="2" id="KW-0645">Protease</keyword>
<dbReference type="InterPro" id="IPR025660">
    <property type="entry name" value="Pept_his_AS"/>
</dbReference>
<dbReference type="InterPro" id="IPR039417">
    <property type="entry name" value="Peptidase_C1A_papain-like"/>
</dbReference>
<dbReference type="STRING" id="7217.B3LX86"/>
<sequence>MIKNCLILFMLLLAIAHAVPYAQDILEEEWMAFKLEYNKVYQDETEEQLRFKIFNYNKLLIARHNLKWAAGKVSFNLAVNKFADLLDHEFQDLMLGKMSPSGSNFGSSTFLPPVNLTLPDAVDWRKYGFVTPVKDQGSCGSCWAFSTTGSLEGQHFRKTGQLISLSEQNLIDCSPGNNGCKNGAVEYAFRYIQSNKGIDTEISYPYEAAQNQCRFRRDTIGATSTGFVKLNPGDEMELAQAVATVGPISVLINSSLDSFKFYHDGVYNDPSCNPNKLTHAVLVVGYGTDDRGGDFWLVKNSWSTHWGEQGYVKIKRNANNLCGIASNALYPLV</sequence>
<dbReference type="InterPro" id="IPR013128">
    <property type="entry name" value="Peptidase_C1A"/>
</dbReference>
<keyword evidence="6" id="KW-1015">Disulfide bond</keyword>
<name>B3LX86_DROAN</name>
<dbReference type="InParanoid" id="B3LX86"/>
<dbReference type="CDD" id="cd02248">
    <property type="entry name" value="Peptidase_C1A"/>
    <property type="match status" value="1"/>
</dbReference>
<dbReference type="Gene3D" id="3.90.70.10">
    <property type="entry name" value="Cysteine proteinases"/>
    <property type="match status" value="1"/>
</dbReference>
<feature type="chain" id="PRO_5018727104" description="cathepsin L" evidence="10">
    <location>
        <begin position="19"/>
        <end position="333"/>
    </location>
</feature>
<evidence type="ECO:0000256" key="8">
    <source>
        <dbReference type="ARBA" id="ARBA00038911"/>
    </source>
</evidence>
<evidence type="ECO:0000259" key="11">
    <source>
        <dbReference type="SMART" id="SM00645"/>
    </source>
</evidence>
<comment type="similarity">
    <text evidence="1">Belongs to the peptidase C1 family.</text>
</comment>
<dbReference type="SMR" id="B3LX86"/>
<dbReference type="HOGENOM" id="CLU_012184_1_2_1"/>
<dbReference type="eggNOG" id="KOG1543">
    <property type="taxonomic scope" value="Eukaryota"/>
</dbReference>
<dbReference type="InterPro" id="IPR013201">
    <property type="entry name" value="Prot_inhib_I29"/>
</dbReference>
<evidence type="ECO:0000259" key="12">
    <source>
        <dbReference type="SMART" id="SM00848"/>
    </source>
</evidence>
<keyword evidence="4" id="KW-0788">Thiol protease</keyword>
<dbReference type="SMART" id="SM00848">
    <property type="entry name" value="Inhibitor_I29"/>
    <property type="match status" value="1"/>
</dbReference>
<evidence type="ECO:0000256" key="1">
    <source>
        <dbReference type="ARBA" id="ARBA00008455"/>
    </source>
</evidence>
<evidence type="ECO:0000256" key="10">
    <source>
        <dbReference type="SAM" id="SignalP"/>
    </source>
</evidence>
<dbReference type="GO" id="GO:0004197">
    <property type="term" value="F:cysteine-type endopeptidase activity"/>
    <property type="evidence" value="ECO:0007669"/>
    <property type="project" value="UniProtKB-EC"/>
</dbReference>
<dbReference type="SMART" id="SM00645">
    <property type="entry name" value="Pept_C1"/>
    <property type="match status" value="1"/>
</dbReference>
<dbReference type="EMBL" id="CH902617">
    <property type="protein sequence ID" value="EDV41686.1"/>
    <property type="molecule type" value="Genomic_DNA"/>
</dbReference>
<comment type="catalytic activity">
    <reaction evidence="7">
        <text>Specificity close to that of papain. As compared to cathepsin B, cathepsin L exhibits higher activity toward protein substrates, but has little activity on Z-Arg-Arg-NHMec, and no peptidyl-dipeptidase activity.</text>
        <dbReference type="EC" id="3.4.22.15"/>
    </reaction>
</comment>
<proteinExistence type="inferred from homology"/>
<evidence type="ECO:0000256" key="5">
    <source>
        <dbReference type="ARBA" id="ARBA00023145"/>
    </source>
</evidence>
<dbReference type="GeneID" id="6500384"/>
<evidence type="ECO:0000256" key="4">
    <source>
        <dbReference type="ARBA" id="ARBA00022807"/>
    </source>
</evidence>
<dbReference type="EC" id="3.4.22.15" evidence="8"/>
<dbReference type="PROSITE" id="PS00639">
    <property type="entry name" value="THIOL_PROTEASE_HIS"/>
    <property type="match status" value="1"/>
</dbReference>
<dbReference type="FunFam" id="3.90.70.10:FF:000006">
    <property type="entry name" value="Cathepsin S"/>
    <property type="match status" value="1"/>
</dbReference>
<feature type="domain" description="Peptidase C1A papain C-terminal" evidence="11">
    <location>
        <begin position="118"/>
        <end position="332"/>
    </location>
</feature>
<dbReference type="GO" id="GO:0006508">
    <property type="term" value="P:proteolysis"/>
    <property type="evidence" value="ECO:0007669"/>
    <property type="project" value="UniProtKB-KW"/>
</dbReference>
<evidence type="ECO:0000256" key="9">
    <source>
        <dbReference type="ARBA" id="ARBA00063237"/>
    </source>
</evidence>
<protein>
    <recommendedName>
        <fullName evidence="8">cathepsin L</fullName>
        <ecNumber evidence="8">3.4.22.15</ecNumber>
    </recommendedName>
</protein>
<dbReference type="Pfam" id="PF08246">
    <property type="entry name" value="Inhibitor_I29"/>
    <property type="match status" value="1"/>
</dbReference>
<dbReference type="InterPro" id="IPR000169">
    <property type="entry name" value="Pept_cys_AS"/>
</dbReference>
<dbReference type="PROSITE" id="PS00640">
    <property type="entry name" value="THIOL_PROTEASE_ASN"/>
    <property type="match status" value="1"/>
</dbReference>
<dbReference type="SUPFAM" id="SSF54001">
    <property type="entry name" value="Cysteine proteinases"/>
    <property type="match status" value="1"/>
</dbReference>
<dbReference type="PROSITE" id="PS00139">
    <property type="entry name" value="THIOL_PROTEASE_CYS"/>
    <property type="match status" value="1"/>
</dbReference>
<evidence type="ECO:0000256" key="3">
    <source>
        <dbReference type="ARBA" id="ARBA00022801"/>
    </source>
</evidence>
<reference evidence="13 14" key="1">
    <citation type="journal article" date="2007" name="Nature">
        <title>Evolution of genes and genomes on the Drosophila phylogeny.</title>
        <authorList>
            <consortium name="Drosophila 12 Genomes Consortium"/>
            <person name="Clark A.G."/>
            <person name="Eisen M.B."/>
            <person name="Smith D.R."/>
            <person name="Bergman C.M."/>
            <person name="Oliver B."/>
            <person name="Markow T.A."/>
            <person name="Kaufman T.C."/>
            <person name="Kellis M."/>
            <person name="Gelbart W."/>
            <person name="Iyer V.N."/>
            <person name="Pollard D.A."/>
            <person name="Sackton T.B."/>
            <person name="Larracuente A.M."/>
            <person name="Singh N.D."/>
            <person name="Abad J.P."/>
            <person name="Abt D.N."/>
            <person name="Adryan B."/>
            <person name="Aguade M."/>
            <person name="Akashi H."/>
            <person name="Anderson W.W."/>
            <person name="Aquadro C.F."/>
            <person name="Ardell D.H."/>
            <person name="Arguello R."/>
            <person name="Artieri C.G."/>
            <person name="Barbash D.A."/>
            <person name="Barker D."/>
            <person name="Barsanti P."/>
            <person name="Batterham P."/>
            <person name="Batzoglou S."/>
            <person name="Begun D."/>
            <person name="Bhutkar A."/>
            <person name="Blanco E."/>
            <person name="Bosak S.A."/>
            <person name="Bradley R.K."/>
            <person name="Brand A.D."/>
            <person name="Brent M.R."/>
            <person name="Brooks A.N."/>
            <person name="Brown R.H."/>
            <person name="Butlin R.K."/>
            <person name="Caggese C."/>
            <person name="Calvi B.R."/>
            <person name="Bernardo de Carvalho A."/>
            <person name="Caspi A."/>
            <person name="Castrezana S."/>
            <person name="Celniker S.E."/>
            <person name="Chang J.L."/>
            <person name="Chapple C."/>
            <person name="Chatterji S."/>
            <person name="Chinwalla A."/>
            <person name="Civetta A."/>
            <person name="Clifton S.W."/>
            <person name="Comeron J.M."/>
            <person name="Costello J.C."/>
            <person name="Coyne J.A."/>
            <person name="Daub J."/>
            <person name="David R.G."/>
            <person name="Delcher A.L."/>
            <person name="Delehaunty K."/>
            <person name="Do C.B."/>
            <person name="Ebling H."/>
            <person name="Edwards K."/>
            <person name="Eickbush T."/>
            <person name="Evans J.D."/>
            <person name="Filipski A."/>
            <person name="Findeiss S."/>
            <person name="Freyhult E."/>
            <person name="Fulton L."/>
            <person name="Fulton R."/>
            <person name="Garcia A.C."/>
            <person name="Gardiner A."/>
            <person name="Garfield D.A."/>
            <person name="Garvin B.E."/>
            <person name="Gibson G."/>
            <person name="Gilbert D."/>
            <person name="Gnerre S."/>
            <person name="Godfrey J."/>
            <person name="Good R."/>
            <person name="Gotea V."/>
            <person name="Gravely B."/>
            <person name="Greenberg A.J."/>
            <person name="Griffiths-Jones S."/>
            <person name="Gross S."/>
            <person name="Guigo R."/>
            <person name="Gustafson E.A."/>
            <person name="Haerty W."/>
            <person name="Hahn M.W."/>
            <person name="Halligan D.L."/>
            <person name="Halpern A.L."/>
            <person name="Halter G.M."/>
            <person name="Han M.V."/>
            <person name="Heger A."/>
            <person name="Hillier L."/>
            <person name="Hinrichs A.S."/>
            <person name="Holmes I."/>
            <person name="Hoskins R.A."/>
            <person name="Hubisz M.J."/>
            <person name="Hultmark D."/>
            <person name="Huntley M.A."/>
            <person name="Jaffe D.B."/>
            <person name="Jagadeeshan S."/>
            <person name="Jeck W.R."/>
            <person name="Johnson J."/>
            <person name="Jones C.D."/>
            <person name="Jordan W.C."/>
            <person name="Karpen G.H."/>
            <person name="Kataoka E."/>
            <person name="Keightley P.D."/>
            <person name="Kheradpour P."/>
            <person name="Kirkness E.F."/>
            <person name="Koerich L.B."/>
            <person name="Kristiansen K."/>
            <person name="Kudrna D."/>
            <person name="Kulathinal R.J."/>
            <person name="Kumar S."/>
            <person name="Kwok R."/>
            <person name="Lander E."/>
            <person name="Langley C.H."/>
            <person name="Lapoint R."/>
            <person name="Lazzaro B.P."/>
            <person name="Lee S.J."/>
            <person name="Levesque L."/>
            <person name="Li R."/>
            <person name="Lin C.F."/>
            <person name="Lin M.F."/>
            <person name="Lindblad-Toh K."/>
            <person name="Llopart A."/>
            <person name="Long M."/>
            <person name="Low L."/>
            <person name="Lozovsky E."/>
            <person name="Lu J."/>
            <person name="Luo M."/>
            <person name="Machado C.A."/>
            <person name="Makalowski W."/>
            <person name="Marzo M."/>
            <person name="Matsuda M."/>
            <person name="Matzkin L."/>
            <person name="McAllister B."/>
            <person name="McBride C.S."/>
            <person name="McKernan B."/>
            <person name="McKernan K."/>
            <person name="Mendez-Lago M."/>
            <person name="Minx P."/>
            <person name="Mollenhauer M.U."/>
            <person name="Montooth K."/>
            <person name="Mount S.M."/>
            <person name="Mu X."/>
            <person name="Myers E."/>
            <person name="Negre B."/>
            <person name="Newfeld S."/>
            <person name="Nielsen R."/>
            <person name="Noor M.A."/>
            <person name="O'Grady P."/>
            <person name="Pachter L."/>
            <person name="Papaceit M."/>
            <person name="Parisi M.J."/>
            <person name="Parisi M."/>
            <person name="Parts L."/>
            <person name="Pedersen J.S."/>
            <person name="Pesole G."/>
            <person name="Phillippy A.M."/>
            <person name="Ponting C.P."/>
            <person name="Pop M."/>
            <person name="Porcelli D."/>
            <person name="Powell J.R."/>
            <person name="Prohaska S."/>
            <person name="Pruitt K."/>
            <person name="Puig M."/>
            <person name="Quesneville H."/>
            <person name="Ram K.R."/>
            <person name="Rand D."/>
            <person name="Rasmussen M.D."/>
            <person name="Reed L.K."/>
            <person name="Reenan R."/>
            <person name="Reily A."/>
            <person name="Remington K.A."/>
            <person name="Rieger T.T."/>
            <person name="Ritchie M.G."/>
            <person name="Robin C."/>
            <person name="Rogers Y.H."/>
            <person name="Rohde C."/>
            <person name="Rozas J."/>
            <person name="Rubenfield M.J."/>
            <person name="Ruiz A."/>
            <person name="Russo S."/>
            <person name="Salzberg S.L."/>
            <person name="Sanchez-Gracia A."/>
            <person name="Saranga D.J."/>
            <person name="Sato H."/>
            <person name="Schaeffer S.W."/>
            <person name="Schatz M.C."/>
            <person name="Schlenke T."/>
            <person name="Schwartz R."/>
            <person name="Segarra C."/>
            <person name="Singh R.S."/>
            <person name="Sirot L."/>
            <person name="Sirota M."/>
            <person name="Sisneros N.B."/>
            <person name="Smith C.D."/>
            <person name="Smith T.F."/>
            <person name="Spieth J."/>
            <person name="Stage D.E."/>
            <person name="Stark A."/>
            <person name="Stephan W."/>
            <person name="Strausberg R.L."/>
            <person name="Strempel S."/>
            <person name="Sturgill D."/>
            <person name="Sutton G."/>
            <person name="Sutton G.G."/>
            <person name="Tao W."/>
            <person name="Teichmann S."/>
            <person name="Tobari Y.N."/>
            <person name="Tomimura Y."/>
            <person name="Tsolas J.M."/>
            <person name="Valente V.L."/>
            <person name="Venter E."/>
            <person name="Venter J.C."/>
            <person name="Vicario S."/>
            <person name="Vieira F.G."/>
            <person name="Vilella A.J."/>
            <person name="Villasante A."/>
            <person name="Walenz B."/>
            <person name="Wang J."/>
            <person name="Wasserman M."/>
            <person name="Watts T."/>
            <person name="Wilson D."/>
            <person name="Wilson R.K."/>
            <person name="Wing R.A."/>
            <person name="Wolfner M.F."/>
            <person name="Wong A."/>
            <person name="Wong G.K."/>
            <person name="Wu C.I."/>
            <person name="Wu G."/>
            <person name="Yamamoto D."/>
            <person name="Yang H.P."/>
            <person name="Yang S.P."/>
            <person name="Yorke J.A."/>
            <person name="Yoshida K."/>
            <person name="Zdobnov E."/>
            <person name="Zhang P."/>
            <person name="Zhang Y."/>
            <person name="Zimin A.V."/>
            <person name="Baldwin J."/>
            <person name="Abdouelleil A."/>
            <person name="Abdulkadir J."/>
            <person name="Abebe A."/>
            <person name="Abera B."/>
            <person name="Abreu J."/>
            <person name="Acer S.C."/>
            <person name="Aftuck L."/>
            <person name="Alexander A."/>
            <person name="An P."/>
            <person name="Anderson E."/>
            <person name="Anderson S."/>
            <person name="Arachi H."/>
            <person name="Azer M."/>
            <person name="Bachantsang P."/>
            <person name="Barry A."/>
            <person name="Bayul T."/>
            <person name="Berlin A."/>
            <person name="Bessette D."/>
            <person name="Bloom T."/>
            <person name="Blye J."/>
            <person name="Boguslavskiy L."/>
            <person name="Bonnet C."/>
            <person name="Boukhgalter B."/>
            <person name="Bourzgui I."/>
            <person name="Brown A."/>
            <person name="Cahill P."/>
            <person name="Channer S."/>
            <person name="Cheshatsang Y."/>
            <person name="Chuda L."/>
            <person name="Citroen M."/>
            <person name="Collymore A."/>
            <person name="Cooke P."/>
            <person name="Costello M."/>
            <person name="D'Aco K."/>
            <person name="Daza R."/>
            <person name="De Haan G."/>
            <person name="DeGray S."/>
            <person name="DeMaso C."/>
            <person name="Dhargay N."/>
            <person name="Dooley K."/>
            <person name="Dooley E."/>
            <person name="Doricent M."/>
            <person name="Dorje P."/>
            <person name="Dorjee K."/>
            <person name="Dupes A."/>
            <person name="Elong R."/>
            <person name="Falk J."/>
            <person name="Farina A."/>
            <person name="Faro S."/>
            <person name="Ferguson D."/>
            <person name="Fisher S."/>
            <person name="Foley C.D."/>
            <person name="Franke A."/>
            <person name="Friedrich D."/>
            <person name="Gadbois L."/>
            <person name="Gearin G."/>
            <person name="Gearin C.R."/>
            <person name="Giannoukos G."/>
            <person name="Goode T."/>
            <person name="Graham J."/>
            <person name="Grandbois E."/>
            <person name="Grewal S."/>
            <person name="Gyaltsen K."/>
            <person name="Hafez N."/>
            <person name="Hagos B."/>
            <person name="Hall J."/>
            <person name="Henson C."/>
            <person name="Hollinger A."/>
            <person name="Honan T."/>
            <person name="Huard M.D."/>
            <person name="Hughes L."/>
            <person name="Hurhula B."/>
            <person name="Husby M.E."/>
            <person name="Kamat A."/>
            <person name="Kanga B."/>
            <person name="Kashin S."/>
            <person name="Khazanovich D."/>
            <person name="Kisner P."/>
            <person name="Lance K."/>
            <person name="Lara M."/>
            <person name="Lee W."/>
            <person name="Lennon N."/>
            <person name="Letendre F."/>
            <person name="LeVine R."/>
            <person name="Lipovsky A."/>
            <person name="Liu X."/>
            <person name="Liu J."/>
            <person name="Liu S."/>
            <person name="Lokyitsang T."/>
            <person name="Lokyitsang Y."/>
            <person name="Lubonja R."/>
            <person name="Lui A."/>
            <person name="MacDonald P."/>
            <person name="Magnisalis V."/>
            <person name="Maru K."/>
            <person name="Matthews C."/>
            <person name="McCusker W."/>
            <person name="McDonough S."/>
            <person name="Mehta T."/>
            <person name="Meldrim J."/>
            <person name="Meneus L."/>
            <person name="Mihai O."/>
            <person name="Mihalev A."/>
            <person name="Mihova T."/>
            <person name="Mittelman R."/>
            <person name="Mlenga V."/>
            <person name="Montmayeur A."/>
            <person name="Mulrain L."/>
            <person name="Navidi A."/>
            <person name="Naylor J."/>
            <person name="Negash T."/>
            <person name="Nguyen T."/>
            <person name="Nguyen N."/>
            <person name="Nicol R."/>
            <person name="Norbu C."/>
            <person name="Norbu N."/>
            <person name="Novod N."/>
            <person name="O'Neill B."/>
            <person name="Osman S."/>
            <person name="Markiewicz E."/>
            <person name="Oyono O.L."/>
            <person name="Patti C."/>
            <person name="Phunkhang P."/>
            <person name="Pierre F."/>
            <person name="Priest M."/>
            <person name="Raghuraman S."/>
            <person name="Rege F."/>
            <person name="Reyes R."/>
            <person name="Rise C."/>
            <person name="Rogov P."/>
            <person name="Ross K."/>
            <person name="Ryan E."/>
            <person name="Settipalli S."/>
            <person name="Shea T."/>
            <person name="Sherpa N."/>
            <person name="Shi L."/>
            <person name="Shih D."/>
            <person name="Sparrow T."/>
            <person name="Spaulding J."/>
            <person name="Stalker J."/>
            <person name="Stange-Thomann N."/>
            <person name="Stavropoulos S."/>
            <person name="Stone C."/>
            <person name="Strader C."/>
            <person name="Tesfaye S."/>
            <person name="Thomson T."/>
            <person name="Thoulutsang Y."/>
            <person name="Thoulutsang D."/>
            <person name="Topham K."/>
            <person name="Topping I."/>
            <person name="Tsamla T."/>
            <person name="Vassiliev H."/>
            <person name="Vo A."/>
            <person name="Wangchuk T."/>
            <person name="Wangdi T."/>
            <person name="Weiand M."/>
            <person name="Wilkinson J."/>
            <person name="Wilson A."/>
            <person name="Yadav S."/>
            <person name="Young G."/>
            <person name="Yu Q."/>
            <person name="Zembek L."/>
            <person name="Zhong D."/>
            <person name="Zimmer A."/>
            <person name="Zwirko Z."/>
            <person name="Jaffe D.B."/>
            <person name="Alvarez P."/>
            <person name="Brockman W."/>
            <person name="Butler J."/>
            <person name="Chin C."/>
            <person name="Gnerre S."/>
            <person name="Grabherr M."/>
            <person name="Kleber M."/>
            <person name="Mauceli E."/>
            <person name="MacCallum I."/>
        </authorList>
    </citation>
    <scope>NUCLEOTIDE SEQUENCE [LARGE SCALE GENOMIC DNA]</scope>
    <source>
        <strain evidence="14">Tucson 14024-0371.13</strain>
    </source>
</reference>
<dbReference type="PRINTS" id="PR00705">
    <property type="entry name" value="PAPAIN"/>
</dbReference>
<keyword evidence="5" id="KW-0865">Zymogen</keyword>
<keyword evidence="14" id="KW-1185">Reference proteome</keyword>
<feature type="domain" description="Cathepsin propeptide inhibitor" evidence="12">
    <location>
        <begin position="30"/>
        <end position="90"/>
    </location>
</feature>
<evidence type="ECO:0000313" key="13">
    <source>
        <dbReference type="EMBL" id="EDV41686.1"/>
    </source>
</evidence>
<dbReference type="PhylomeDB" id="B3LX86"/>
<dbReference type="KEGG" id="dan:6500384"/>
<dbReference type="InterPro" id="IPR025661">
    <property type="entry name" value="Pept_asp_AS"/>
</dbReference>
<gene>
    <name evidence="13" type="primary">Dana\GF17600</name>
    <name evidence="13" type="synonym">dana_GLEANR_18863</name>
    <name evidence="13" type="ORF">GF17600</name>
</gene>
<dbReference type="Proteomes" id="UP000007801">
    <property type="component" value="Unassembled WGS sequence"/>
</dbReference>
<feature type="signal peptide" evidence="10">
    <location>
        <begin position="1"/>
        <end position="18"/>
    </location>
</feature>
<dbReference type="OrthoDB" id="10253408at2759"/>
<keyword evidence="10" id="KW-0732">Signal</keyword>
<dbReference type="InterPro" id="IPR000668">
    <property type="entry name" value="Peptidase_C1A_C"/>
</dbReference>
<dbReference type="PANTHER" id="PTHR12411">
    <property type="entry name" value="CYSTEINE PROTEASE FAMILY C1-RELATED"/>
    <property type="match status" value="1"/>
</dbReference>